<proteinExistence type="inferred from homology"/>
<keyword evidence="4" id="KW-1185">Reference proteome</keyword>
<evidence type="ECO:0000256" key="1">
    <source>
        <dbReference type="ARBA" id="ARBA00010751"/>
    </source>
</evidence>
<evidence type="ECO:0000313" key="3">
    <source>
        <dbReference type="EMBL" id="SMC07264.1"/>
    </source>
</evidence>
<accession>A0A1W1WLS6</accession>
<dbReference type="Gene3D" id="3.30.110.70">
    <property type="entry name" value="Hypothetical protein apc22750. Chain B"/>
    <property type="match status" value="1"/>
</dbReference>
<evidence type="ECO:0000256" key="2">
    <source>
        <dbReference type="SAM" id="MobiDB-lite"/>
    </source>
</evidence>
<dbReference type="OrthoDB" id="2079532at2"/>
<feature type="region of interest" description="Disordered" evidence="2">
    <location>
        <begin position="1"/>
        <end position="21"/>
    </location>
</feature>
<evidence type="ECO:0000313" key="4">
    <source>
        <dbReference type="Proteomes" id="UP000192660"/>
    </source>
</evidence>
<dbReference type="Proteomes" id="UP000192660">
    <property type="component" value="Unassembled WGS sequence"/>
</dbReference>
<dbReference type="SUPFAM" id="SSF117782">
    <property type="entry name" value="YbjQ-like"/>
    <property type="match status" value="1"/>
</dbReference>
<comment type="similarity">
    <text evidence="1">Belongs to the UPF0145 family.</text>
</comment>
<dbReference type="STRING" id="28034.BFX07_06815"/>
<dbReference type="EMBL" id="FWWY01000001">
    <property type="protein sequence ID" value="SMC07264.1"/>
    <property type="molecule type" value="Genomic_DNA"/>
</dbReference>
<dbReference type="InterPro" id="IPR035439">
    <property type="entry name" value="UPF0145_dom_sf"/>
</dbReference>
<dbReference type="Pfam" id="PF01906">
    <property type="entry name" value="YbjQ_1"/>
    <property type="match status" value="1"/>
</dbReference>
<dbReference type="AlphaFoldDB" id="A0A1W1WLS6"/>
<organism evidence="3 4">
    <name type="scientific">Sulfobacillus thermosulfidooxidans (strain DSM 9293 / VKM B-1269 / AT-1)</name>
    <dbReference type="NCBI Taxonomy" id="929705"/>
    <lineage>
        <taxon>Bacteria</taxon>
        <taxon>Bacillati</taxon>
        <taxon>Bacillota</taxon>
        <taxon>Clostridia</taxon>
        <taxon>Eubacteriales</taxon>
        <taxon>Clostridiales Family XVII. Incertae Sedis</taxon>
        <taxon>Sulfobacillus</taxon>
    </lineage>
</organism>
<sequence length="334" mass="37771">MVFMPFFRRPSKPQDGPRTSLTNKVYESQRPEEMQADLQALESGDLPNKAKVRLHRTISGELPWMSTYSTPDFFLVEHLRIEPLVQVSGACYFHAATDSQGHIFLDSNLDATNLVRAYYRAKDEAIDRLIQEATAVGAHAVLNARYRFQRDETVVSFTILGTAVRFMGLNPPVKPLVSPLSGEDTYKLLQRGWLPVNIALGYHWHCMPVGFSTKYGIAQSWYNQELTDISNRFMQSRDLALQKMRQDGARHYPVSGFVGVKIDYSVEETEIIFVRNGLFDNGLTIDGTFYPYDDMGRAEVPAFNTEFFATGASIVRLSTGQVTKSDIAKYLLLN</sequence>
<protein>
    <submittedName>
        <fullName evidence="3">Putative heavy-metal-binding</fullName>
    </submittedName>
</protein>
<dbReference type="InterPro" id="IPR002765">
    <property type="entry name" value="UPF0145_YbjQ-like"/>
</dbReference>
<name>A0A1W1WLS6_SULTA</name>
<gene>
    <name evidence="3" type="ORF">SAMN00768000_3295</name>
</gene>
<reference evidence="4" key="1">
    <citation type="submission" date="2017-04" db="EMBL/GenBank/DDBJ databases">
        <authorList>
            <person name="Varghese N."/>
            <person name="Submissions S."/>
        </authorList>
    </citation>
    <scope>NUCLEOTIDE SEQUENCE [LARGE SCALE GENOMIC DNA]</scope>
    <source>
        <strain evidence="4">DSM 9293</strain>
    </source>
</reference>